<evidence type="ECO:0000313" key="3">
    <source>
        <dbReference type="EMBL" id="CAL6099192.1"/>
    </source>
</evidence>
<proteinExistence type="predicted"/>
<protein>
    <submittedName>
        <fullName evidence="3">Hypothetical_protein</fullName>
    </submittedName>
</protein>
<keyword evidence="4" id="KW-1185">Reference proteome</keyword>
<reference evidence="3 4" key="2">
    <citation type="submission" date="2024-07" db="EMBL/GenBank/DDBJ databases">
        <authorList>
            <person name="Akdeniz Z."/>
        </authorList>
    </citation>
    <scope>NUCLEOTIDE SEQUENCE [LARGE SCALE GENOMIC DNA]</scope>
</reference>
<accession>A0AA86R7B0</accession>
<keyword evidence="1" id="KW-0472">Membrane</keyword>
<evidence type="ECO:0000313" key="2">
    <source>
        <dbReference type="EMBL" id="CAI9967369.1"/>
    </source>
</evidence>
<keyword evidence="1" id="KW-0812">Transmembrane</keyword>
<name>A0AA86R7B0_9EUKA</name>
<dbReference type="Proteomes" id="UP001642409">
    <property type="component" value="Unassembled WGS sequence"/>
</dbReference>
<evidence type="ECO:0000256" key="1">
    <source>
        <dbReference type="SAM" id="Phobius"/>
    </source>
</evidence>
<feature type="transmembrane region" description="Helical" evidence="1">
    <location>
        <begin position="548"/>
        <end position="570"/>
    </location>
</feature>
<dbReference type="EMBL" id="CAXDID020000517">
    <property type="protein sequence ID" value="CAL6099192.1"/>
    <property type="molecule type" value="Genomic_DNA"/>
</dbReference>
<gene>
    <name evidence="2" type="ORF">HINF_LOCUS55014</name>
    <name evidence="3" type="ORF">HINF_LOCUS69964</name>
</gene>
<dbReference type="EMBL" id="CATOUU010001022">
    <property type="protein sequence ID" value="CAI9967369.1"/>
    <property type="molecule type" value="Genomic_DNA"/>
</dbReference>
<comment type="caution">
    <text evidence="2">The sequence shown here is derived from an EMBL/GenBank/DDBJ whole genome shotgun (WGS) entry which is preliminary data.</text>
</comment>
<evidence type="ECO:0000313" key="4">
    <source>
        <dbReference type="Proteomes" id="UP001642409"/>
    </source>
</evidence>
<keyword evidence="1" id="KW-1133">Transmembrane helix</keyword>
<sequence>MIVYLLQLILLEKSIDQKTEIVDCYSSSTYIRFIKQNGIRFFIVQLFSTGKAECNQLPRGINVTIFATSLVDVGGNFIPNSYIVFDFNYSSSIALAIPCAIPKCTNDDYFSSDQVIVTMESAIHFTRIVMGAVDTRRGLQINCFQSASAVIDFGSISISLQPSGSCPQLISADPTQLLPLLSADLFIIYESGSIERYEKLLLNTGFTSSSTPLSSTSFNTFKFIVPTSFTSGIQFLQAQFTFQQATVPLIAAVQTANYQFSSYSGAFSEVNLTVQAGTAYFDTVTNSTVISEPGFNGKISDKYNLDIIYNVQPDQIVATLYGHSLQIKKDFSLTQKFVPKSGTEIAREEPMGLTMKLSKYGFTTGRSIISCDMVEEDDCAQNLQRLLTSTDLQMSMQVLFYKANILVKAMSQTVNHITDSCFTTSSAYLNADHIEVKINKNTNSKQCNLVDGQKIDITLNFTNVSTTSKLSTHTYYNYLNTDFHYTIKLPITKDENSFLADYIDSASSSNQLLQYIQFSLAGKIIETVAFTAFYKNDLSTFTTKAENMIITLGVIAIASCILMVCIPALGRKIKPIYENKKKIKVAILNTIGKADL</sequence>
<dbReference type="AlphaFoldDB" id="A0AA86R7B0"/>
<organism evidence="2">
    <name type="scientific">Hexamita inflata</name>
    <dbReference type="NCBI Taxonomy" id="28002"/>
    <lineage>
        <taxon>Eukaryota</taxon>
        <taxon>Metamonada</taxon>
        <taxon>Diplomonadida</taxon>
        <taxon>Hexamitidae</taxon>
        <taxon>Hexamitinae</taxon>
        <taxon>Hexamita</taxon>
    </lineage>
</organism>
<reference evidence="2" key="1">
    <citation type="submission" date="2023-06" db="EMBL/GenBank/DDBJ databases">
        <authorList>
            <person name="Kurt Z."/>
        </authorList>
    </citation>
    <scope>NUCLEOTIDE SEQUENCE</scope>
</reference>